<dbReference type="InterPro" id="IPR011010">
    <property type="entry name" value="DNA_brk_join_enz"/>
</dbReference>
<proteinExistence type="inferred from homology"/>
<evidence type="ECO:0000313" key="10">
    <source>
        <dbReference type="Proteomes" id="UP000199152"/>
    </source>
</evidence>
<gene>
    <name evidence="9" type="ORF">SAMN04488085_101276</name>
</gene>
<dbReference type="EMBL" id="FOSW01000001">
    <property type="protein sequence ID" value="SFK37300.1"/>
    <property type="molecule type" value="Genomic_DNA"/>
</dbReference>
<evidence type="ECO:0000259" key="8">
    <source>
        <dbReference type="PROSITE" id="PS51900"/>
    </source>
</evidence>
<comment type="similarity">
    <text evidence="1">Belongs to the 'phage' integrase family.</text>
</comment>
<dbReference type="InterPro" id="IPR044068">
    <property type="entry name" value="CB"/>
</dbReference>
<dbReference type="STRING" id="504800.SAMN04488085_101276"/>
<dbReference type="InterPro" id="IPR013762">
    <property type="entry name" value="Integrase-like_cat_sf"/>
</dbReference>
<dbReference type="Gene3D" id="1.10.150.130">
    <property type="match status" value="1"/>
</dbReference>
<dbReference type="Pfam" id="PF22022">
    <property type="entry name" value="Phage_int_M"/>
    <property type="match status" value="1"/>
</dbReference>
<dbReference type="Pfam" id="PF00589">
    <property type="entry name" value="Phage_integrase"/>
    <property type="match status" value="1"/>
</dbReference>
<dbReference type="Proteomes" id="UP000199152">
    <property type="component" value="Unassembled WGS sequence"/>
</dbReference>
<feature type="domain" description="Tyr recombinase" evidence="7">
    <location>
        <begin position="189"/>
        <end position="386"/>
    </location>
</feature>
<name>A0A1I3YZS6_9ACTN</name>
<dbReference type="CDD" id="cd01189">
    <property type="entry name" value="INT_ICEBs1_C_like"/>
    <property type="match status" value="1"/>
</dbReference>
<dbReference type="PROSITE" id="PS51900">
    <property type="entry name" value="CB"/>
    <property type="match status" value="1"/>
</dbReference>
<dbReference type="AlphaFoldDB" id="A0A1I3YZS6"/>
<accession>A0A1I3YZS6</accession>
<dbReference type="InterPro" id="IPR053876">
    <property type="entry name" value="Phage_int_M"/>
</dbReference>
<dbReference type="AntiFam" id="ANF00012">
    <property type="entry name" value="tRNA translation"/>
</dbReference>
<evidence type="ECO:0000259" key="7">
    <source>
        <dbReference type="PROSITE" id="PS51898"/>
    </source>
</evidence>
<dbReference type="GO" id="GO:0006310">
    <property type="term" value="P:DNA recombination"/>
    <property type="evidence" value="ECO:0007669"/>
    <property type="project" value="UniProtKB-KW"/>
</dbReference>
<protein>
    <submittedName>
        <fullName evidence="9">Site-specific recombinase XerD</fullName>
    </submittedName>
</protein>
<dbReference type="InterPro" id="IPR002104">
    <property type="entry name" value="Integrase_catalytic"/>
</dbReference>
<dbReference type="GO" id="GO:0015074">
    <property type="term" value="P:DNA integration"/>
    <property type="evidence" value="ECO:0007669"/>
    <property type="project" value="UniProtKB-KW"/>
</dbReference>
<dbReference type="InterPro" id="IPR050808">
    <property type="entry name" value="Phage_Integrase"/>
</dbReference>
<evidence type="ECO:0000256" key="4">
    <source>
        <dbReference type="ARBA" id="ARBA00023172"/>
    </source>
</evidence>
<dbReference type="PANTHER" id="PTHR30629:SF2">
    <property type="entry name" value="PROPHAGE INTEGRASE INTS-RELATED"/>
    <property type="match status" value="1"/>
</dbReference>
<dbReference type="SUPFAM" id="SSF56349">
    <property type="entry name" value="DNA breaking-rejoining enzymes"/>
    <property type="match status" value="1"/>
</dbReference>
<dbReference type="GO" id="GO:0003677">
    <property type="term" value="F:DNA binding"/>
    <property type="evidence" value="ECO:0007669"/>
    <property type="project" value="UniProtKB-UniRule"/>
</dbReference>
<keyword evidence="10" id="KW-1185">Reference proteome</keyword>
<dbReference type="InParanoid" id="A0A1I3YZS6"/>
<dbReference type="PANTHER" id="PTHR30629">
    <property type="entry name" value="PROPHAGE INTEGRASE"/>
    <property type="match status" value="1"/>
</dbReference>
<evidence type="ECO:0000256" key="2">
    <source>
        <dbReference type="ARBA" id="ARBA00022908"/>
    </source>
</evidence>
<dbReference type="Gene3D" id="1.10.443.10">
    <property type="entry name" value="Intergrase catalytic core"/>
    <property type="match status" value="1"/>
</dbReference>
<evidence type="ECO:0000256" key="6">
    <source>
        <dbReference type="SAM" id="MobiDB-lite"/>
    </source>
</evidence>
<feature type="region of interest" description="Disordered" evidence="6">
    <location>
        <begin position="403"/>
        <end position="451"/>
    </location>
</feature>
<evidence type="ECO:0000313" key="9">
    <source>
        <dbReference type="EMBL" id="SFK37300.1"/>
    </source>
</evidence>
<dbReference type="PROSITE" id="PS51898">
    <property type="entry name" value="TYR_RECOMBINASE"/>
    <property type="match status" value="1"/>
</dbReference>
<keyword evidence="2" id="KW-0229">DNA integration</keyword>
<sequence>MSADRRGRVYRRCSCRGEDGRQLGQACPRLATDGKHGTWYFAVDMPAEGRKRRTMRRGGHATKAAASRALADIANRTAQGVRVDDRETVAAFLARWLQVKATEAKATTLRSYRAHVDNVIVPAIGHVPIERLRAEHVEQLLVDAAAGRGPVTVRRIHATLRSALSYGVKTRRLPFNVASNVTPPNGARPEVQPWSAGELVTFLRHVETDRLGPLFEVIAATGLRRGEALGLRWTDLDLANRTARIRQTVVDVGGRLEFSTPKTRSSEATVPLTERAVQALLQWRLGQDIDRQTWGTAYEDHGLVFARENGAPLRPEYVTRRFVALSQAAGLRQVRLHDLRHGAASLLLAAGVPMAIVSKMLRHSSIGITVDTYGHLSEDTARTASDAMAAALERAFETTAAAARDHAATTGGSVGAAQGVDVDEPAGQKGGPRGDRTHNPRIKSPLLCQLS</sequence>
<reference evidence="9 10" key="1">
    <citation type="submission" date="2016-10" db="EMBL/GenBank/DDBJ databases">
        <authorList>
            <person name="de Groot N.N."/>
        </authorList>
    </citation>
    <scope>NUCLEOTIDE SEQUENCE [LARGE SCALE GENOMIC DNA]</scope>
    <source>
        <strain evidence="9 10">DSM 45317</strain>
    </source>
</reference>
<evidence type="ECO:0000256" key="5">
    <source>
        <dbReference type="PROSITE-ProRule" id="PRU01248"/>
    </source>
</evidence>
<feature type="domain" description="Core-binding (CB)" evidence="8">
    <location>
        <begin position="87"/>
        <end position="168"/>
    </location>
</feature>
<evidence type="ECO:0000256" key="1">
    <source>
        <dbReference type="ARBA" id="ARBA00008857"/>
    </source>
</evidence>
<dbReference type="InterPro" id="IPR010998">
    <property type="entry name" value="Integrase_recombinase_N"/>
</dbReference>
<organism evidence="9 10">
    <name type="scientific">Geodermatophilus ruber</name>
    <dbReference type="NCBI Taxonomy" id="504800"/>
    <lineage>
        <taxon>Bacteria</taxon>
        <taxon>Bacillati</taxon>
        <taxon>Actinomycetota</taxon>
        <taxon>Actinomycetes</taxon>
        <taxon>Geodermatophilales</taxon>
        <taxon>Geodermatophilaceae</taxon>
        <taxon>Geodermatophilus</taxon>
    </lineage>
</organism>
<keyword evidence="4" id="KW-0233">DNA recombination</keyword>
<evidence type="ECO:0000256" key="3">
    <source>
        <dbReference type="ARBA" id="ARBA00023125"/>
    </source>
</evidence>
<keyword evidence="3 5" id="KW-0238">DNA-binding</keyword>